<dbReference type="PANTHER" id="PTHR43085:SF15">
    <property type="entry name" value="2-DEHYDRO-3-DEOXYGLUCONOKINASE"/>
    <property type="match status" value="1"/>
</dbReference>
<dbReference type="CDD" id="cd01166">
    <property type="entry name" value="KdgK"/>
    <property type="match status" value="1"/>
</dbReference>
<proteinExistence type="inferred from homology"/>
<evidence type="ECO:0000256" key="2">
    <source>
        <dbReference type="ARBA" id="ARBA00022679"/>
    </source>
</evidence>
<organism evidence="5 6">
    <name type="scientific">Enterovibrio qingdaonensis</name>
    <dbReference type="NCBI Taxonomy" id="2899818"/>
    <lineage>
        <taxon>Bacteria</taxon>
        <taxon>Pseudomonadati</taxon>
        <taxon>Pseudomonadota</taxon>
        <taxon>Gammaproteobacteria</taxon>
        <taxon>Vibrionales</taxon>
        <taxon>Vibrionaceae</taxon>
        <taxon>Enterovibrio</taxon>
    </lineage>
</organism>
<accession>A0ABT5QNT9</accession>
<comment type="caution">
    <text evidence="5">The sequence shown here is derived from an EMBL/GenBank/DDBJ whole genome shotgun (WGS) entry which is preliminary data.</text>
</comment>
<reference evidence="5" key="1">
    <citation type="submission" date="2021-12" db="EMBL/GenBank/DDBJ databases">
        <title>Enterovibrio ZSDZ35 sp. nov. and Enterovibrio ZSDZ42 sp. nov., isolated from coastal seawater in Qingdao.</title>
        <authorList>
            <person name="Zhang P."/>
        </authorList>
    </citation>
    <scope>NUCLEOTIDE SEQUENCE</scope>
    <source>
        <strain evidence="5">ZSDZ35</strain>
    </source>
</reference>
<dbReference type="GO" id="GO:0016301">
    <property type="term" value="F:kinase activity"/>
    <property type="evidence" value="ECO:0007669"/>
    <property type="project" value="UniProtKB-KW"/>
</dbReference>
<dbReference type="EMBL" id="JAJUBB010000011">
    <property type="protein sequence ID" value="MDD1782652.1"/>
    <property type="molecule type" value="Genomic_DNA"/>
</dbReference>
<comment type="similarity">
    <text evidence="1">Belongs to the carbohydrate kinase PfkB family.</text>
</comment>
<dbReference type="PROSITE" id="PS00584">
    <property type="entry name" value="PFKB_KINASES_2"/>
    <property type="match status" value="1"/>
</dbReference>
<gene>
    <name evidence="5" type="ORF">LRP49_15875</name>
</gene>
<dbReference type="InterPro" id="IPR029056">
    <property type="entry name" value="Ribokinase-like"/>
</dbReference>
<dbReference type="RefSeq" id="WP_274143284.1">
    <property type="nucleotide sequence ID" value="NZ_JAJUBB010000011.1"/>
</dbReference>
<keyword evidence="3 5" id="KW-0418">Kinase</keyword>
<sequence>MSIFRIAFLGECMLELHETSERLAKGFGGDSLNSAIYLSRLARLAGDIKPLSVSYLTAMGSDSQSHYVLNAIEQECVDTSDVLRIDGKLPGIYLIENDESGERHFHYWRNDSAARYWVQSFDDAALYEHLKQFDMVYLSGISLAIQFPEQRVRLIEALQRYQASGGRIAFDSNYRPRLWKDAEEAICAYNQVMSVTQTALVTFDDEHALFGDQHPIETVERIQALGCDHVIVKCGAEECLVAKGNDIQRVPARRVETVVDTTSAGDSFNAGYLFGETQHLAGKQSAQLGHLLASHVIQAKGAVVSEDCMPSAEQIQSLFNPS</sequence>
<dbReference type="SUPFAM" id="SSF53613">
    <property type="entry name" value="Ribokinase-like"/>
    <property type="match status" value="1"/>
</dbReference>
<evidence type="ECO:0000256" key="3">
    <source>
        <dbReference type="ARBA" id="ARBA00022777"/>
    </source>
</evidence>
<evidence type="ECO:0000313" key="6">
    <source>
        <dbReference type="Proteomes" id="UP001149821"/>
    </source>
</evidence>
<dbReference type="Proteomes" id="UP001149821">
    <property type="component" value="Unassembled WGS sequence"/>
</dbReference>
<evidence type="ECO:0000256" key="1">
    <source>
        <dbReference type="ARBA" id="ARBA00010688"/>
    </source>
</evidence>
<dbReference type="InterPro" id="IPR011611">
    <property type="entry name" value="PfkB_dom"/>
</dbReference>
<dbReference type="Gene3D" id="3.40.1190.20">
    <property type="match status" value="1"/>
</dbReference>
<protein>
    <submittedName>
        <fullName evidence="5">Sugar kinase</fullName>
    </submittedName>
</protein>
<dbReference type="InterPro" id="IPR050306">
    <property type="entry name" value="PfkB_Carbo_kinase"/>
</dbReference>
<feature type="domain" description="Carbohydrate kinase PfkB" evidence="4">
    <location>
        <begin position="10"/>
        <end position="304"/>
    </location>
</feature>
<dbReference type="InterPro" id="IPR002173">
    <property type="entry name" value="Carboh/pur_kinase_PfkB_CS"/>
</dbReference>
<dbReference type="Pfam" id="PF00294">
    <property type="entry name" value="PfkB"/>
    <property type="match status" value="1"/>
</dbReference>
<keyword evidence="2" id="KW-0808">Transferase</keyword>
<evidence type="ECO:0000259" key="4">
    <source>
        <dbReference type="Pfam" id="PF00294"/>
    </source>
</evidence>
<evidence type="ECO:0000313" key="5">
    <source>
        <dbReference type="EMBL" id="MDD1782652.1"/>
    </source>
</evidence>
<dbReference type="PANTHER" id="PTHR43085">
    <property type="entry name" value="HEXOKINASE FAMILY MEMBER"/>
    <property type="match status" value="1"/>
</dbReference>
<keyword evidence="6" id="KW-1185">Reference proteome</keyword>
<name>A0ABT5QNT9_9GAMM</name>